<reference evidence="1 2" key="1">
    <citation type="submission" date="2015-01" db="EMBL/GenBank/DDBJ databases">
        <title>Draft genome of the acidophilic iron oxidizer Ferrimicrobium acidiphilum strain T23.</title>
        <authorList>
            <person name="Poehlein A."/>
            <person name="Eisen S."/>
            <person name="Schloemann M."/>
            <person name="Johnson B.D."/>
            <person name="Daniel R."/>
            <person name="Muehling M."/>
        </authorList>
    </citation>
    <scope>NUCLEOTIDE SEQUENCE [LARGE SCALE GENOMIC DNA]</scope>
    <source>
        <strain evidence="1 2">T23</strain>
    </source>
</reference>
<accession>A0A0D8FYD9</accession>
<name>A0A0D8FYD9_9ACTN</name>
<dbReference type="Gene3D" id="3.40.50.2000">
    <property type="entry name" value="Glycogen Phosphorylase B"/>
    <property type="match status" value="2"/>
</dbReference>
<dbReference type="OrthoDB" id="9765330at2"/>
<dbReference type="RefSeq" id="WP_035391052.1">
    <property type="nucleotide sequence ID" value="NZ_JQKF01000036.1"/>
</dbReference>
<comment type="caution">
    <text evidence="1">The sequence shown here is derived from an EMBL/GenBank/DDBJ whole genome shotgun (WGS) entry which is preliminary data.</text>
</comment>
<proteinExistence type="predicted"/>
<sequence>MKVVIEGATRQTSSRGIVNVNLAHALALRGLDITVSPWDCTLDELDECTSVMFAGARQFCIGDPHDDVDVRIRQVWPPVWSKPYTAELFIVIEPFESGSIPLSWLADIESVDALWVPSNFVKQAYVQAGVHPGKVWVVPNGTDAPRYQISERKLLYDKDEYRIGFIGECNSRAGIDVAFAGLNALSSSYLDKCSFIIKEPGSDGYLGDPSLLEALMSRYPRVAPKCDLVTASLSRVEVLQLVHSFDLLLHPYRSQGFGLPPIEAMSLQTLVAVTANGATSEFAGPESAIMIASELVIEHMQTVDGQIMASTVYHYEPNAISLANGIRSYIDNPGVFSEVIRNAYERSCQFTWDQVATIAEQSLEEISIGRQPSDKFTTALADLSESLRLSDAANVERSAMSLLGIGDLVTASRQFDRYASTQGASMAARTLGQTFRLQSQGSPDLWSGAIYREGLYSGCGTVVAEGAYVHMFEGEEKASAEIASYLAQFFASCHSILDIGCGQGALMRRLRAQGKQVHGLDSDPSLVGRLNAEGFDVIQGVVPDDLQKIDQFSFDGVFMGHIVEHLEPKKVVEILSWVRQHISGRGTVVIQTPNFANDFVGGLNFWLDASHVRPYPVPLLRTLLEVTGFVPNIAHCREVGPVAPLDLMAVGHCGVQLEAPLVNDATPQFAARKRIAHFGIFREGVGYAYGGLNILDAVDLSDEECEFIMVNLDSTGSGHEDCLSFDSVPPDVIWDTAIVDCPAAWLPLVMPMIKSGKLIWRAFIESFPLTREVAAAVRRCDQIWAGSEYVKVLLAQSGIDEHLIRVMPPSRELVLKAPTLGSRVPRAARRFLSIFKWEARKAPDVLLECFAAALALAPDIRLTIKTSGVSDREFWELVDEVVHDRGEIRKLRSVVEVIAGDLSRSAVLELYQDADVFLLPSRGEGFGLPFYEAVSHGIPCIAPAEGGQRDFLDESNSLLVESKLVPAARSGGGTAFAGHYWREVDHAGFTQAILSIASDPDMFQRLRAGALTFARDAMVSL</sequence>
<dbReference type="PANTHER" id="PTHR46656:SF3">
    <property type="entry name" value="PUTATIVE-RELATED"/>
    <property type="match status" value="1"/>
</dbReference>
<dbReference type="Gene3D" id="3.40.50.150">
    <property type="entry name" value="Vaccinia Virus protein VP39"/>
    <property type="match status" value="1"/>
</dbReference>
<keyword evidence="1" id="KW-0328">Glycosyltransferase</keyword>
<dbReference type="EMBL" id="JXUW01000006">
    <property type="protein sequence ID" value="KJE77317.1"/>
    <property type="molecule type" value="Genomic_DNA"/>
</dbReference>
<dbReference type="AlphaFoldDB" id="A0A0D8FYD9"/>
<evidence type="ECO:0000313" key="2">
    <source>
        <dbReference type="Proteomes" id="UP000032336"/>
    </source>
</evidence>
<dbReference type="STRING" id="1121877.FEAC_10320"/>
<dbReference type="eggNOG" id="COG0438">
    <property type="taxonomic scope" value="Bacteria"/>
</dbReference>
<dbReference type="InterPro" id="IPR029063">
    <property type="entry name" value="SAM-dependent_MTases_sf"/>
</dbReference>
<dbReference type="SUPFAM" id="SSF53756">
    <property type="entry name" value="UDP-Glycosyltransferase/glycogen phosphorylase"/>
    <property type="match status" value="2"/>
</dbReference>
<gene>
    <name evidence="1" type="primary">mshA5</name>
    <name evidence="1" type="ORF">FEAC_10320</name>
</gene>
<evidence type="ECO:0000313" key="1">
    <source>
        <dbReference type="EMBL" id="KJE77317.1"/>
    </source>
</evidence>
<dbReference type="Pfam" id="PF13692">
    <property type="entry name" value="Glyco_trans_1_4"/>
    <property type="match status" value="1"/>
</dbReference>
<dbReference type="CDD" id="cd02440">
    <property type="entry name" value="AdoMet_MTases"/>
    <property type="match status" value="1"/>
</dbReference>
<protein>
    <submittedName>
        <fullName evidence="1">D-inositol-3-phosphate glycosyltransferase</fullName>
        <ecNumber evidence="1">2.4.1.250</ecNumber>
    </submittedName>
</protein>
<dbReference type="SUPFAM" id="SSF53335">
    <property type="entry name" value="S-adenosyl-L-methionine-dependent methyltransferases"/>
    <property type="match status" value="1"/>
</dbReference>
<keyword evidence="1" id="KW-0808">Transferase</keyword>
<dbReference type="eggNOG" id="COG0030">
    <property type="taxonomic scope" value="Bacteria"/>
</dbReference>
<dbReference type="GO" id="GO:0102710">
    <property type="term" value="F:D-inositol-3-phosphate glycosyltransferase activity"/>
    <property type="evidence" value="ECO:0007669"/>
    <property type="project" value="UniProtKB-EC"/>
</dbReference>
<keyword evidence="2" id="KW-1185">Reference proteome</keyword>
<dbReference type="GeneID" id="78372285"/>
<dbReference type="CDD" id="cd03801">
    <property type="entry name" value="GT4_PimA-like"/>
    <property type="match status" value="1"/>
</dbReference>
<dbReference type="Proteomes" id="UP000032336">
    <property type="component" value="Unassembled WGS sequence"/>
</dbReference>
<dbReference type="Pfam" id="PF13489">
    <property type="entry name" value="Methyltransf_23"/>
    <property type="match status" value="1"/>
</dbReference>
<organism evidence="1 2">
    <name type="scientific">Ferrimicrobium acidiphilum DSM 19497</name>
    <dbReference type="NCBI Taxonomy" id="1121877"/>
    <lineage>
        <taxon>Bacteria</taxon>
        <taxon>Bacillati</taxon>
        <taxon>Actinomycetota</taxon>
        <taxon>Acidimicrobiia</taxon>
        <taxon>Acidimicrobiales</taxon>
        <taxon>Acidimicrobiaceae</taxon>
        <taxon>Ferrimicrobium</taxon>
    </lineage>
</organism>
<dbReference type="PANTHER" id="PTHR46656">
    <property type="entry name" value="PUTATIVE-RELATED"/>
    <property type="match status" value="1"/>
</dbReference>
<dbReference type="EC" id="2.4.1.250" evidence="1"/>